<evidence type="ECO:0000313" key="1">
    <source>
        <dbReference type="EMBL" id="MPM25139.1"/>
    </source>
</evidence>
<dbReference type="EMBL" id="VSSQ01004424">
    <property type="protein sequence ID" value="MPM25139.1"/>
    <property type="molecule type" value="Genomic_DNA"/>
</dbReference>
<name>A0A644YA02_9ZZZZ</name>
<protein>
    <submittedName>
        <fullName evidence="1">Uncharacterized protein</fullName>
    </submittedName>
</protein>
<organism evidence="1">
    <name type="scientific">bioreactor metagenome</name>
    <dbReference type="NCBI Taxonomy" id="1076179"/>
    <lineage>
        <taxon>unclassified sequences</taxon>
        <taxon>metagenomes</taxon>
        <taxon>ecological metagenomes</taxon>
    </lineage>
</organism>
<dbReference type="AlphaFoldDB" id="A0A644YA02"/>
<gene>
    <name evidence="1" type="ORF">SDC9_71629</name>
</gene>
<proteinExistence type="predicted"/>
<sequence length="110" mass="12311">MLEELNRIVESAGLPVETGVFSGTAPDAYVVITPISEHFGLFSDDGPGMNIEEARLSLFSKKNYTQKKDLLVRMLLTAGFTASDRRYIGHEADTGYHQYSIDIMHEREVT</sequence>
<comment type="caution">
    <text evidence="1">The sequence shown here is derived from an EMBL/GenBank/DDBJ whole genome shotgun (WGS) entry which is preliminary data.</text>
</comment>
<reference evidence="1" key="1">
    <citation type="submission" date="2019-08" db="EMBL/GenBank/DDBJ databases">
        <authorList>
            <person name="Kucharzyk K."/>
            <person name="Murdoch R.W."/>
            <person name="Higgins S."/>
            <person name="Loffler F."/>
        </authorList>
    </citation>
    <scope>NUCLEOTIDE SEQUENCE</scope>
</reference>
<accession>A0A644YA02</accession>